<sequence>MIKVVLALQHGMLPRTLHAAQPTPAVDWKGANMALVLRELPWLPKSNHVRRAGVSAFGIGGTNAHVIVEEPPRPAIQDNTAVPLPTVLPFLVSGHTEAAMCQQAEKLQRHISSSKTGQDRLGDVAYSLATTRTHLRRRLVLMARDRVELLEKLASAATSPSVLAASNHLGQPQLAMLFTGQGSQELGMGLDLYKAYPLFRESLDEMAAHFTGLEQPLLDVMWADPSSPAAALLHRTDFAQPAIFALEVALWRLWQSWGVRPRAVLGHSVGELAAAHVSGILDLSSACRLVAARGRLMQALPGGGRMVSLEASAAAVTLAMESLDLDGKVDIAGRNTPAQTVVSGDAAAAESLAAHFAGQGRKTKTLDVSHAFHSYHMDGMLAAFQAVAETICFKAPEMAIVSSLTGKLAQAGQLERPEYWVQQARRAVCFGDGIQTLTDLEIGIFLELGPRPVLCSLGAACLGDDRPDHRCNDQMIGASCSSRKLQKRLFSRAHNPRE</sequence>
<name>A0A0F7ZRL2_9HYPO</name>
<evidence type="ECO:0000256" key="2">
    <source>
        <dbReference type="ARBA" id="ARBA00022553"/>
    </source>
</evidence>
<dbReference type="SMART" id="SM00827">
    <property type="entry name" value="PKS_AT"/>
    <property type="match status" value="1"/>
</dbReference>
<proteinExistence type="predicted"/>
<dbReference type="Pfam" id="PF16197">
    <property type="entry name" value="KAsynt_C_assoc"/>
    <property type="match status" value="1"/>
</dbReference>
<dbReference type="PANTHER" id="PTHR43775">
    <property type="entry name" value="FATTY ACID SYNTHASE"/>
    <property type="match status" value="1"/>
</dbReference>
<dbReference type="Proteomes" id="UP000054481">
    <property type="component" value="Unassembled WGS sequence"/>
</dbReference>
<dbReference type="OrthoDB" id="4927065at2759"/>
<organism evidence="5 6">
    <name type="scientific">Hirsutella minnesotensis 3608</name>
    <dbReference type="NCBI Taxonomy" id="1043627"/>
    <lineage>
        <taxon>Eukaryota</taxon>
        <taxon>Fungi</taxon>
        <taxon>Dikarya</taxon>
        <taxon>Ascomycota</taxon>
        <taxon>Pezizomycotina</taxon>
        <taxon>Sordariomycetes</taxon>
        <taxon>Hypocreomycetidae</taxon>
        <taxon>Hypocreales</taxon>
        <taxon>Ophiocordycipitaceae</taxon>
        <taxon>Hirsutella</taxon>
    </lineage>
</organism>
<dbReference type="EMBL" id="KQ030677">
    <property type="protein sequence ID" value="KJZ69808.1"/>
    <property type="molecule type" value="Genomic_DNA"/>
</dbReference>
<evidence type="ECO:0000313" key="6">
    <source>
        <dbReference type="Proteomes" id="UP000054481"/>
    </source>
</evidence>
<dbReference type="PRINTS" id="PR01483">
    <property type="entry name" value="FASYNTHASE"/>
</dbReference>
<dbReference type="PANTHER" id="PTHR43775:SF51">
    <property type="entry name" value="INACTIVE PHENOLPHTHIOCEROL SYNTHESIS POLYKETIDE SYNTHASE TYPE I PKS1-RELATED"/>
    <property type="match status" value="1"/>
</dbReference>
<dbReference type="SUPFAM" id="SSF55048">
    <property type="entry name" value="Probable ACP-binding domain of malonyl-CoA ACP transacylase"/>
    <property type="match status" value="1"/>
</dbReference>
<dbReference type="SUPFAM" id="SSF53901">
    <property type="entry name" value="Thiolase-like"/>
    <property type="match status" value="1"/>
</dbReference>
<dbReference type="InterPro" id="IPR016035">
    <property type="entry name" value="Acyl_Trfase/lysoPLipase"/>
</dbReference>
<protein>
    <recommendedName>
        <fullName evidence="4">Malonyl-CoA:ACP transacylase (MAT) domain-containing protein</fullName>
    </recommendedName>
</protein>
<accession>A0A0F7ZRL2</accession>
<dbReference type="InterPro" id="IPR016039">
    <property type="entry name" value="Thiolase-like"/>
</dbReference>
<keyword evidence="3" id="KW-0808">Transferase</keyword>
<evidence type="ECO:0000259" key="4">
    <source>
        <dbReference type="SMART" id="SM00827"/>
    </source>
</evidence>
<feature type="domain" description="Malonyl-CoA:ACP transacylase (MAT)" evidence="4">
    <location>
        <begin position="177"/>
        <end position="485"/>
    </location>
</feature>
<dbReference type="Pfam" id="PF00698">
    <property type="entry name" value="Acyl_transf_1"/>
    <property type="match status" value="1"/>
</dbReference>
<dbReference type="GO" id="GO:0006633">
    <property type="term" value="P:fatty acid biosynthetic process"/>
    <property type="evidence" value="ECO:0007669"/>
    <property type="project" value="InterPro"/>
</dbReference>
<evidence type="ECO:0000256" key="1">
    <source>
        <dbReference type="ARBA" id="ARBA00022450"/>
    </source>
</evidence>
<keyword evidence="6" id="KW-1185">Reference proteome</keyword>
<dbReference type="InterPro" id="IPR003965">
    <property type="entry name" value="Fatty_acid_synthase"/>
</dbReference>
<gene>
    <name evidence="5" type="ORF">HIM_10807</name>
</gene>
<dbReference type="InterPro" id="IPR001227">
    <property type="entry name" value="Ac_transferase_dom_sf"/>
</dbReference>
<dbReference type="InterPro" id="IPR032821">
    <property type="entry name" value="PKS_assoc"/>
</dbReference>
<dbReference type="SUPFAM" id="SSF52151">
    <property type="entry name" value="FabD/lysophospholipase-like"/>
    <property type="match status" value="1"/>
</dbReference>
<dbReference type="Gene3D" id="3.40.47.10">
    <property type="match status" value="1"/>
</dbReference>
<dbReference type="GO" id="GO:0005835">
    <property type="term" value="C:fatty acid synthase complex"/>
    <property type="evidence" value="ECO:0007669"/>
    <property type="project" value="InterPro"/>
</dbReference>
<dbReference type="Gene3D" id="3.40.366.10">
    <property type="entry name" value="Malonyl-Coenzyme A Acyl Carrier Protein, domain 2"/>
    <property type="match status" value="1"/>
</dbReference>
<dbReference type="Gene3D" id="3.30.70.3290">
    <property type="match status" value="1"/>
</dbReference>
<keyword evidence="1" id="KW-0596">Phosphopantetheine</keyword>
<dbReference type="InterPro" id="IPR050091">
    <property type="entry name" value="PKS_NRPS_Biosynth_Enz"/>
</dbReference>
<dbReference type="AlphaFoldDB" id="A0A0F7ZRL2"/>
<reference evidence="5 6" key="1">
    <citation type="journal article" date="2014" name="Genome Biol. Evol.">
        <title>Comparative genomics and transcriptomics analyses reveal divergent lifestyle features of nematode endoparasitic fungus Hirsutella minnesotensis.</title>
        <authorList>
            <person name="Lai Y."/>
            <person name="Liu K."/>
            <person name="Zhang X."/>
            <person name="Zhang X."/>
            <person name="Li K."/>
            <person name="Wang N."/>
            <person name="Shu C."/>
            <person name="Wu Y."/>
            <person name="Wang C."/>
            <person name="Bushley K.E."/>
            <person name="Xiang M."/>
            <person name="Liu X."/>
        </authorList>
    </citation>
    <scope>NUCLEOTIDE SEQUENCE [LARGE SCALE GENOMIC DNA]</scope>
    <source>
        <strain evidence="5 6">3608</strain>
    </source>
</reference>
<evidence type="ECO:0000313" key="5">
    <source>
        <dbReference type="EMBL" id="KJZ69808.1"/>
    </source>
</evidence>
<evidence type="ECO:0000256" key="3">
    <source>
        <dbReference type="ARBA" id="ARBA00022679"/>
    </source>
</evidence>
<dbReference type="InterPro" id="IPR016036">
    <property type="entry name" value="Malonyl_transacylase_ACP-bd"/>
</dbReference>
<dbReference type="GO" id="GO:0004312">
    <property type="term" value="F:fatty acid synthase activity"/>
    <property type="evidence" value="ECO:0007669"/>
    <property type="project" value="InterPro"/>
</dbReference>
<keyword evidence="2" id="KW-0597">Phosphoprotein</keyword>
<dbReference type="InterPro" id="IPR014043">
    <property type="entry name" value="Acyl_transferase_dom"/>
</dbReference>